<keyword evidence="3 5" id="KW-0342">GTP-binding</keyword>
<keyword evidence="8" id="KW-1185">Reference proteome</keyword>
<feature type="binding site" evidence="6">
    <location>
        <position position="190"/>
    </location>
    <ligand>
        <name>Mg(2+)</name>
        <dbReference type="ChEBI" id="CHEBI:18420"/>
    </ligand>
</feature>
<gene>
    <name evidence="7" type="ORF">AKO1_004656</name>
</gene>
<proteinExistence type="predicted"/>
<keyword evidence="1 6" id="KW-0479">Metal-binding</keyword>
<dbReference type="Proteomes" id="UP001431209">
    <property type="component" value="Unassembled WGS sequence"/>
</dbReference>
<dbReference type="InterPro" id="IPR001019">
    <property type="entry name" value="Gprotein_alpha_su"/>
</dbReference>
<dbReference type="GO" id="GO:0007188">
    <property type="term" value="P:adenylate cyclase-modulating G protein-coupled receptor signaling pathway"/>
    <property type="evidence" value="ECO:0007669"/>
    <property type="project" value="TreeGrafter"/>
</dbReference>
<evidence type="ECO:0000256" key="4">
    <source>
        <dbReference type="ARBA" id="ARBA00023224"/>
    </source>
</evidence>
<dbReference type="Pfam" id="PF00503">
    <property type="entry name" value="G-alpha"/>
    <property type="match status" value="1"/>
</dbReference>
<sequence length="376" mass="43659">MGNFSSRRSKNEIIHPQKRRKPDIVDVKVMLMVSIFSVALLNEQGTGDSGKSTLFKQLKVIYEQGYSEDDLGKYKSVIYYNIIESSGILCRELLKNKVKFESEQNEEAAKRIAERTQLSSGRLSAHHIYDNQFATDLEGLMEESVMKEIFERRREFHIFDGADYFFKDLQRIREPYEPSVADILHCRRKSTGVNEGGFLRDGVRFRFIDVGGQRPERKKWINLFDGTNALVYVVSLSDYDQKCYEDDTTNRMEEAIDLFDEVCNGRWFQDKLIILVFNVDIFAEKIKNSSLNKTFSDYYGDSPEEALAFITEKFLEVNKYDPRRIFCRYTDATDTEQVTEVFESSRKILIRSVLPNSPGSKPYTIPLNQPNKKTTV</sequence>
<dbReference type="CDD" id="cd00066">
    <property type="entry name" value="G-alpha"/>
    <property type="match status" value="1"/>
</dbReference>
<feature type="binding site" evidence="5">
    <location>
        <begin position="209"/>
        <end position="213"/>
    </location>
    <ligand>
        <name>GTP</name>
        <dbReference type="ChEBI" id="CHEBI:37565"/>
    </ligand>
</feature>
<dbReference type="SMART" id="SM00275">
    <property type="entry name" value="G_alpha"/>
    <property type="match status" value="1"/>
</dbReference>
<dbReference type="GO" id="GO:0005525">
    <property type="term" value="F:GTP binding"/>
    <property type="evidence" value="ECO:0007669"/>
    <property type="project" value="UniProtKB-KW"/>
</dbReference>
<dbReference type="SUPFAM" id="SSF47895">
    <property type="entry name" value="Transducin (alpha subunit), insertion domain"/>
    <property type="match status" value="1"/>
</dbReference>
<comment type="caution">
    <text evidence="7">The sequence shown here is derived from an EMBL/GenBank/DDBJ whole genome shotgun (WGS) entry which is preliminary data.</text>
</comment>
<keyword evidence="2 5" id="KW-0547">Nucleotide-binding</keyword>
<dbReference type="PROSITE" id="PS51882">
    <property type="entry name" value="G_ALPHA"/>
    <property type="match status" value="1"/>
</dbReference>
<evidence type="ECO:0000256" key="6">
    <source>
        <dbReference type="PIRSR" id="PIRSR601019-2"/>
    </source>
</evidence>
<dbReference type="SUPFAM" id="SSF52540">
    <property type="entry name" value="P-loop containing nucleoside triphosphate hydrolases"/>
    <property type="match status" value="1"/>
</dbReference>
<evidence type="ECO:0000313" key="8">
    <source>
        <dbReference type="Proteomes" id="UP001431209"/>
    </source>
</evidence>
<accession>A0AAW2Z448</accession>
<dbReference type="InterPro" id="IPR027417">
    <property type="entry name" value="P-loop_NTPase"/>
</dbReference>
<dbReference type="GO" id="GO:0005834">
    <property type="term" value="C:heterotrimeric G-protein complex"/>
    <property type="evidence" value="ECO:0007669"/>
    <property type="project" value="TreeGrafter"/>
</dbReference>
<evidence type="ECO:0000256" key="2">
    <source>
        <dbReference type="ARBA" id="ARBA00022741"/>
    </source>
</evidence>
<protein>
    <submittedName>
        <fullName evidence="7">Guanine nucleotide-binding protein G(I) subunit alpha</fullName>
    </submittedName>
</protein>
<dbReference type="PRINTS" id="PR00318">
    <property type="entry name" value="GPROTEINA"/>
</dbReference>
<dbReference type="GO" id="GO:0001664">
    <property type="term" value="F:G protein-coupled receptor binding"/>
    <property type="evidence" value="ECO:0007669"/>
    <property type="project" value="TreeGrafter"/>
</dbReference>
<reference evidence="7 8" key="1">
    <citation type="submission" date="2024-03" db="EMBL/GenBank/DDBJ databases">
        <title>The Acrasis kona genome and developmental transcriptomes reveal deep origins of eukaryotic multicellular pathways.</title>
        <authorList>
            <person name="Sheikh S."/>
            <person name="Fu C.-J."/>
            <person name="Brown M.W."/>
            <person name="Baldauf S.L."/>
        </authorList>
    </citation>
    <scope>NUCLEOTIDE SEQUENCE [LARGE SCALE GENOMIC DNA]</scope>
    <source>
        <strain evidence="7 8">ATCC MYA-3509</strain>
    </source>
</reference>
<dbReference type="EMBL" id="JAOPGA020001015">
    <property type="protein sequence ID" value="KAL0484033.1"/>
    <property type="molecule type" value="Genomic_DNA"/>
</dbReference>
<dbReference type="AlphaFoldDB" id="A0AAW2Z448"/>
<dbReference type="PANTHER" id="PTHR10218">
    <property type="entry name" value="GTP-BINDING PROTEIN ALPHA SUBUNIT"/>
    <property type="match status" value="1"/>
</dbReference>
<evidence type="ECO:0000256" key="5">
    <source>
        <dbReference type="PIRSR" id="PIRSR601019-1"/>
    </source>
</evidence>
<evidence type="ECO:0000256" key="1">
    <source>
        <dbReference type="ARBA" id="ARBA00022723"/>
    </source>
</evidence>
<feature type="binding site" evidence="5">
    <location>
        <begin position="278"/>
        <end position="280"/>
    </location>
    <ligand>
        <name>GTP</name>
        <dbReference type="ChEBI" id="CHEBI:37565"/>
    </ligand>
</feature>
<feature type="binding site" evidence="5">
    <location>
        <position position="332"/>
    </location>
    <ligand>
        <name>GTP</name>
        <dbReference type="ChEBI" id="CHEBI:37565"/>
    </ligand>
</feature>
<dbReference type="GO" id="GO:0031683">
    <property type="term" value="F:G-protein beta/gamma-subunit complex binding"/>
    <property type="evidence" value="ECO:0007669"/>
    <property type="project" value="InterPro"/>
</dbReference>
<dbReference type="Gene3D" id="3.40.50.300">
    <property type="entry name" value="P-loop containing nucleotide triphosphate hydrolases"/>
    <property type="match status" value="1"/>
</dbReference>
<keyword evidence="4" id="KW-0807">Transducer</keyword>
<organism evidence="7 8">
    <name type="scientific">Acrasis kona</name>
    <dbReference type="NCBI Taxonomy" id="1008807"/>
    <lineage>
        <taxon>Eukaryota</taxon>
        <taxon>Discoba</taxon>
        <taxon>Heterolobosea</taxon>
        <taxon>Tetramitia</taxon>
        <taxon>Eutetramitia</taxon>
        <taxon>Acrasidae</taxon>
        <taxon>Acrasis</taxon>
    </lineage>
</organism>
<evidence type="ECO:0000256" key="3">
    <source>
        <dbReference type="ARBA" id="ARBA00023134"/>
    </source>
</evidence>
<dbReference type="InterPro" id="IPR011025">
    <property type="entry name" value="GproteinA_insert"/>
</dbReference>
<dbReference type="Gene3D" id="1.10.400.10">
    <property type="entry name" value="GI Alpha 1, domain 2-like"/>
    <property type="match status" value="1"/>
</dbReference>
<dbReference type="GO" id="GO:0005737">
    <property type="term" value="C:cytoplasm"/>
    <property type="evidence" value="ECO:0007669"/>
    <property type="project" value="TreeGrafter"/>
</dbReference>
<keyword evidence="6" id="KW-0460">Magnesium</keyword>
<dbReference type="FunFam" id="3.40.50.300:FF:000720">
    <property type="entry name" value="Guanine nucleotide-binding protein G(k) subunit alpha"/>
    <property type="match status" value="1"/>
</dbReference>
<dbReference type="GO" id="GO:0046872">
    <property type="term" value="F:metal ion binding"/>
    <property type="evidence" value="ECO:0007669"/>
    <property type="project" value="UniProtKB-KW"/>
</dbReference>
<evidence type="ECO:0000313" key="7">
    <source>
        <dbReference type="EMBL" id="KAL0484033.1"/>
    </source>
</evidence>
<feature type="binding site" evidence="6">
    <location>
        <position position="52"/>
    </location>
    <ligand>
        <name>Mg(2+)</name>
        <dbReference type="ChEBI" id="CHEBI:18420"/>
    </ligand>
</feature>
<dbReference type="GO" id="GO:0003924">
    <property type="term" value="F:GTPase activity"/>
    <property type="evidence" value="ECO:0007669"/>
    <property type="project" value="InterPro"/>
</dbReference>
<dbReference type="PANTHER" id="PTHR10218:SF302">
    <property type="entry name" value="GUANINE NUCLEOTIDE-BINDING PROTEIN ALPHA-5 SUBUNIT"/>
    <property type="match status" value="1"/>
</dbReference>
<name>A0AAW2Z448_9EUKA</name>